<evidence type="ECO:0000313" key="2">
    <source>
        <dbReference type="Proteomes" id="UP000253226"/>
    </source>
</evidence>
<dbReference type="AlphaFoldDB" id="A0A367VYY0"/>
<dbReference type="RefSeq" id="WP_114104327.1">
    <property type="nucleotide sequence ID" value="NZ_JPWF01000022.1"/>
</dbReference>
<proteinExistence type="predicted"/>
<evidence type="ECO:0000313" key="1">
    <source>
        <dbReference type="EMBL" id="RCK31278.1"/>
    </source>
</evidence>
<comment type="caution">
    <text evidence="1">The sequence shown here is derived from an EMBL/GenBank/DDBJ whole genome shotgun (WGS) entry which is preliminary data.</text>
</comment>
<accession>A0A367VYY0</accession>
<dbReference type="EMBL" id="JPWF01000022">
    <property type="protein sequence ID" value="RCK31278.1"/>
    <property type="molecule type" value="Genomic_DNA"/>
</dbReference>
<name>A0A367VYY0_9PROT</name>
<reference evidence="1 2" key="1">
    <citation type="submission" date="2014-07" db="EMBL/GenBank/DDBJ databases">
        <title>Draft genome sequence of Thalassospira profundimaris 35.</title>
        <authorList>
            <person name="Lai Q."/>
            <person name="Shao Z."/>
        </authorList>
    </citation>
    <scope>NUCLEOTIDE SEQUENCE [LARGE SCALE GENOMIC DNA]</scope>
    <source>
        <strain evidence="1 2">35</strain>
    </source>
</reference>
<organism evidence="1 2">
    <name type="scientific">Thalassospira profundimaris</name>
    <dbReference type="NCBI Taxonomy" id="502049"/>
    <lineage>
        <taxon>Bacteria</taxon>
        <taxon>Pseudomonadati</taxon>
        <taxon>Pseudomonadota</taxon>
        <taxon>Alphaproteobacteria</taxon>
        <taxon>Rhodospirillales</taxon>
        <taxon>Thalassospiraceae</taxon>
        <taxon>Thalassospira</taxon>
    </lineage>
</organism>
<dbReference type="Proteomes" id="UP000253226">
    <property type="component" value="Unassembled WGS sequence"/>
</dbReference>
<gene>
    <name evidence="1" type="ORF">TH19_21745</name>
</gene>
<sequence>MQKTLAQTSDVKPNRNAVADPTTWLIATNRSRTAYTLVLRKRAQKVLEVGEVHETDGIVLSGRPTFPAKARKAVDLVAAVEVSWKKHKPSFVSRCNDPYSALGSECHFYGSRKVKMKLTSLNCSVKAPAGEGVDYLNGFMEFKVLTGSKRLELDRKIICDERGRALGLPVAQSETAVYAIPIAECLRNLELVCEKKKHRAIDWIREGYDNFKESFQNRQKSKHFTETYTNNAKDHSKDTGILNSIYKASLVGGIIEKK</sequence>
<protein>
    <submittedName>
        <fullName evidence="1">Uncharacterized protein</fullName>
    </submittedName>
</protein>